<comment type="similarity">
    <text evidence="1">Belongs to the CCSER family.</text>
</comment>
<evidence type="ECO:0000313" key="5">
    <source>
        <dbReference type="Proteomes" id="UP000694523"/>
    </source>
</evidence>
<dbReference type="GO" id="GO:0001578">
    <property type="term" value="P:microtubule bundle formation"/>
    <property type="evidence" value="ECO:0007669"/>
    <property type="project" value="TreeGrafter"/>
</dbReference>
<feature type="compositionally biased region" description="Polar residues" evidence="3">
    <location>
        <begin position="219"/>
        <end position="245"/>
    </location>
</feature>
<evidence type="ECO:0000313" key="4">
    <source>
        <dbReference type="Ensembl" id="ENSNMLP00000036820.1"/>
    </source>
</evidence>
<feature type="compositionally biased region" description="Polar residues" evidence="3">
    <location>
        <begin position="805"/>
        <end position="823"/>
    </location>
</feature>
<accession>A0A8C6WWJ8</accession>
<sequence length="856" mass="92233">MSAPPPVTMPTAVMTTAPVSRLPKFNTSSPSSLSTKQTLTPKNSNNATANAANANGEMGQVSTVSNGLSVSATASRLSNGFYQHSAAKTSANGRPNGFIRTPTSFSAKWRKENVEDATGDFEYKPGKCANAKKSPNTFTGKLNPSAVSSPKAVLKTVKATQRSTLNCLAKKQNVGGLSKSRSESPLEVEKQVAARSHSSDSIGATQNAQLTARDKARSRSLTQVQKQPSQQTNPAAKSSRAYSTNRAERKTPGGGTASMLPTTMMKKPLAPRQNGGGTFKIRAGVFKEAGPMRAQTEVKRNQRRNSVETPSSPGSSPEAPDSRGPSSERGSQNEVSMLGETLEDMSLSSTSSLDRHDNSQEYMDDFDNLGNGGVAMLLGSCCQNEDSDSGLDRSRFHDDERLLVNAVSAATELCFLDDGLDWNHIRLTADREHPLRRLSRRRRSSQPDYHSQCGSSLDLSPSDSCGSGGTFLWDEEVEPLGGAVHIPVQSTVRPEIRSPRSGLQNGFHQVQKKERSSSLNVGSLHSDVSSIDALNDLESCDLDEDDLMLDVDFPEDQSLTSDGGSHMAEWRRRQLCWTQDVHNDTDSESHTDRLSEEQQSKRKNSELSLDLCLDSLKSCPGLGADVEELVEDCSAVKSQLEYLQKLLLQDDDADEDTLTTDTLSPETDSSSDGTETQVEVLLQEVLQLREEVRSRDRTIAQLSQQLSDAAASSRCRCLNVESTEAQTQTRERDTETVASQTPWNNITPAILVPDPSVQDPLIDSGSVQSGSPSEAPPSPLAASTAVKDQAKRSPQPSKLRLFKFSGSSPLKSTASLSPASSKRSPALSPGSRARPGPAPSCPSPSLFSRLPKPKTH</sequence>
<feature type="region of interest" description="Disordered" evidence="3">
    <location>
        <begin position="173"/>
        <end position="333"/>
    </location>
</feature>
<feature type="compositionally biased region" description="Low complexity" evidence="3">
    <location>
        <begin position="9"/>
        <end position="19"/>
    </location>
</feature>
<evidence type="ECO:0000256" key="2">
    <source>
        <dbReference type="ARBA" id="ARBA00023054"/>
    </source>
</evidence>
<feature type="compositionally biased region" description="Low complexity" evidence="3">
    <location>
        <begin position="659"/>
        <end position="676"/>
    </location>
</feature>
<proteinExistence type="inferred from homology"/>
<dbReference type="PANTHER" id="PTHR22461:SF2">
    <property type="entry name" value="SERINE-RICH COILED-COIL DOMAIN-CONTAINING PROTEIN 2"/>
    <property type="match status" value="1"/>
</dbReference>
<evidence type="ECO:0008006" key="6">
    <source>
        <dbReference type="Google" id="ProtNLM"/>
    </source>
</evidence>
<dbReference type="GO" id="GO:0008017">
    <property type="term" value="F:microtubule binding"/>
    <property type="evidence" value="ECO:0007669"/>
    <property type="project" value="TreeGrafter"/>
</dbReference>
<feature type="region of interest" description="Disordered" evidence="3">
    <location>
        <begin position="438"/>
        <end position="463"/>
    </location>
</feature>
<feature type="compositionally biased region" description="Low complexity" evidence="3">
    <location>
        <begin position="45"/>
        <end position="55"/>
    </location>
</feature>
<feature type="region of interest" description="Disordered" evidence="3">
    <location>
        <begin position="496"/>
        <end position="522"/>
    </location>
</feature>
<dbReference type="GO" id="GO:0015630">
    <property type="term" value="C:microtubule cytoskeleton"/>
    <property type="evidence" value="ECO:0007669"/>
    <property type="project" value="TreeGrafter"/>
</dbReference>
<organism evidence="4 5">
    <name type="scientific">Neogobius melanostomus</name>
    <name type="common">round goby</name>
    <dbReference type="NCBI Taxonomy" id="47308"/>
    <lineage>
        <taxon>Eukaryota</taxon>
        <taxon>Metazoa</taxon>
        <taxon>Chordata</taxon>
        <taxon>Craniata</taxon>
        <taxon>Vertebrata</taxon>
        <taxon>Euteleostomi</taxon>
        <taxon>Actinopterygii</taxon>
        <taxon>Neopterygii</taxon>
        <taxon>Teleostei</taxon>
        <taxon>Neoteleostei</taxon>
        <taxon>Acanthomorphata</taxon>
        <taxon>Gobiaria</taxon>
        <taxon>Gobiiformes</taxon>
        <taxon>Gobioidei</taxon>
        <taxon>Gobiidae</taxon>
        <taxon>Benthophilinae</taxon>
        <taxon>Neogobiini</taxon>
        <taxon>Neogobius</taxon>
    </lineage>
</organism>
<feature type="region of interest" description="Disordered" evidence="3">
    <location>
        <begin position="583"/>
        <end position="602"/>
    </location>
</feature>
<dbReference type="AlphaFoldDB" id="A0A8C6WWJ8"/>
<keyword evidence="2" id="KW-0175">Coiled coil</keyword>
<feature type="region of interest" description="Disordered" evidence="3">
    <location>
        <begin position="721"/>
        <end position="856"/>
    </location>
</feature>
<feature type="region of interest" description="Disordered" evidence="3">
    <location>
        <begin position="656"/>
        <end position="676"/>
    </location>
</feature>
<dbReference type="PANTHER" id="PTHR22461">
    <property type="entry name" value="SERINE-RICH COILED-COIL DOMAIN-CONTAINING PROTEIN 2-RELATED"/>
    <property type="match status" value="1"/>
</dbReference>
<feature type="compositionally biased region" description="Polar residues" evidence="3">
    <location>
        <begin position="736"/>
        <end position="747"/>
    </location>
</feature>
<feature type="compositionally biased region" description="Polar residues" evidence="3">
    <location>
        <begin position="324"/>
        <end position="333"/>
    </location>
</feature>
<feature type="compositionally biased region" description="Polar residues" evidence="3">
    <location>
        <begin position="199"/>
        <end position="210"/>
    </location>
</feature>
<keyword evidence="5" id="KW-1185">Reference proteome</keyword>
<dbReference type="Proteomes" id="UP000694523">
    <property type="component" value="Unplaced"/>
</dbReference>
<reference evidence="4" key="2">
    <citation type="submission" date="2025-09" db="UniProtKB">
        <authorList>
            <consortium name="Ensembl"/>
        </authorList>
    </citation>
    <scope>IDENTIFICATION</scope>
</reference>
<protein>
    <recommendedName>
        <fullName evidence="6">Serine-rich coiled-coil domain-containing protein 2-like</fullName>
    </recommendedName>
</protein>
<feature type="region of interest" description="Disordered" evidence="3">
    <location>
        <begin position="1"/>
        <end position="58"/>
    </location>
</feature>
<feature type="compositionally biased region" description="Basic and acidic residues" evidence="3">
    <location>
        <begin position="180"/>
        <end position="192"/>
    </location>
</feature>
<feature type="compositionally biased region" description="Polar residues" evidence="3">
    <location>
        <begin position="446"/>
        <end position="463"/>
    </location>
</feature>
<feature type="compositionally biased region" description="Polar residues" evidence="3">
    <location>
        <begin position="25"/>
        <end position="44"/>
    </location>
</feature>
<dbReference type="InterPro" id="IPR029627">
    <property type="entry name" value="CCSER"/>
</dbReference>
<dbReference type="Ensembl" id="ENSNMLT00000041017.1">
    <property type="protein sequence ID" value="ENSNMLP00000036820.1"/>
    <property type="gene ID" value="ENSNMLG00000022821.1"/>
</dbReference>
<reference evidence="4" key="1">
    <citation type="submission" date="2025-08" db="UniProtKB">
        <authorList>
            <consortium name="Ensembl"/>
        </authorList>
    </citation>
    <scope>IDENTIFICATION</scope>
</reference>
<evidence type="ECO:0000256" key="1">
    <source>
        <dbReference type="ARBA" id="ARBA00010949"/>
    </source>
</evidence>
<feature type="region of interest" description="Disordered" evidence="3">
    <location>
        <begin position="345"/>
        <end position="367"/>
    </location>
</feature>
<evidence type="ECO:0000256" key="3">
    <source>
        <dbReference type="SAM" id="MobiDB-lite"/>
    </source>
</evidence>
<name>A0A8C6WWJ8_9GOBI</name>